<dbReference type="GO" id="GO:0003676">
    <property type="term" value="F:nucleic acid binding"/>
    <property type="evidence" value="ECO:0007669"/>
    <property type="project" value="InterPro"/>
</dbReference>
<dbReference type="PANTHER" id="PTHR47723:SF19">
    <property type="entry name" value="POLYNUCLEOTIDYL TRANSFERASE, RIBONUCLEASE H-LIKE SUPERFAMILY PROTEIN"/>
    <property type="match status" value="1"/>
</dbReference>
<dbReference type="OrthoDB" id="914170at2759"/>
<dbReference type="EMBL" id="JABWDY010020401">
    <property type="protein sequence ID" value="KAF5193181.1"/>
    <property type="molecule type" value="Genomic_DNA"/>
</dbReference>
<dbReference type="InterPro" id="IPR002156">
    <property type="entry name" value="RNaseH_domain"/>
</dbReference>
<proteinExistence type="predicted"/>
<dbReference type="Proteomes" id="UP000554482">
    <property type="component" value="Unassembled WGS sequence"/>
</dbReference>
<feature type="domain" description="RNase H type-1" evidence="1">
    <location>
        <begin position="289"/>
        <end position="416"/>
    </location>
</feature>
<protein>
    <submittedName>
        <fullName evidence="2">Ribonuclease h domain</fullName>
    </submittedName>
</protein>
<dbReference type="AlphaFoldDB" id="A0A7J6W7G4"/>
<dbReference type="PANTHER" id="PTHR47723">
    <property type="entry name" value="OS05G0353850 PROTEIN"/>
    <property type="match status" value="1"/>
</dbReference>
<dbReference type="InterPro" id="IPR036397">
    <property type="entry name" value="RNaseH_sf"/>
</dbReference>
<name>A0A7J6W7G4_THATH</name>
<keyword evidence="3" id="KW-1185">Reference proteome</keyword>
<dbReference type="Pfam" id="PF13456">
    <property type="entry name" value="RVT_3"/>
    <property type="match status" value="1"/>
</dbReference>
<dbReference type="GO" id="GO:0004523">
    <property type="term" value="F:RNA-DNA hybrid ribonuclease activity"/>
    <property type="evidence" value="ECO:0007669"/>
    <property type="project" value="InterPro"/>
</dbReference>
<dbReference type="InterPro" id="IPR053151">
    <property type="entry name" value="RNase_H-like"/>
</dbReference>
<evidence type="ECO:0000259" key="1">
    <source>
        <dbReference type="PROSITE" id="PS50879"/>
    </source>
</evidence>
<evidence type="ECO:0000313" key="2">
    <source>
        <dbReference type="EMBL" id="KAF5193181.1"/>
    </source>
</evidence>
<dbReference type="PROSITE" id="PS50879">
    <property type="entry name" value="RNASE_H_1"/>
    <property type="match status" value="1"/>
</dbReference>
<dbReference type="Pfam" id="PF13966">
    <property type="entry name" value="zf-RVT"/>
    <property type="match status" value="1"/>
</dbReference>
<comment type="caution">
    <text evidence="2">The sequence shown here is derived from an EMBL/GenBank/DDBJ whole genome shotgun (WGS) entry which is preliminary data.</text>
</comment>
<organism evidence="2 3">
    <name type="scientific">Thalictrum thalictroides</name>
    <name type="common">Rue-anemone</name>
    <name type="synonym">Anemone thalictroides</name>
    <dbReference type="NCBI Taxonomy" id="46969"/>
    <lineage>
        <taxon>Eukaryota</taxon>
        <taxon>Viridiplantae</taxon>
        <taxon>Streptophyta</taxon>
        <taxon>Embryophyta</taxon>
        <taxon>Tracheophyta</taxon>
        <taxon>Spermatophyta</taxon>
        <taxon>Magnoliopsida</taxon>
        <taxon>Ranunculales</taxon>
        <taxon>Ranunculaceae</taxon>
        <taxon>Thalictroideae</taxon>
        <taxon>Thalictrum</taxon>
    </lineage>
</organism>
<dbReference type="SUPFAM" id="SSF53098">
    <property type="entry name" value="Ribonuclease H-like"/>
    <property type="match status" value="1"/>
</dbReference>
<sequence length="449" mass="51328">MVQLAVRTTKTWRECWFCIREIIELSTWDFGPGNFIPGQENWLGIGCLSHILIPMEDKTTLGEAESLGFNLPYLSEDTKEELLEAHQLLKSDGPMDRRVWPHDPSEMFTIKSYKKLSNLGNHPNLFTKLWKPHIPTKVSIFLWKMLHNALPVDLNIQACHMLMASKCTCCANPNLESINHLFYYSDLATHVWNHFMALTNHLPISSVLWEIWKARCSRKYDDDHKLPMLHAQGKRIILKVRYWCLRLSKFFEVKSLSNTGTDTIATLLGIHVNSPPQKPPTLVYWTRPPDGTLVMNTDAAAKEGLTTGGGILRDHQGVHIANFFCFYGDGTNNSAECKAILDGRNLCNILRHKDIWIHSYSTLAISWCTKQAKPPWNLMVWIKRIWDLLETLNVGFLHIYRQGNKDADHLASLGLKHLTDGTANINSDKVLKPILSGDTLNLPNIRFRI</sequence>
<accession>A0A7J6W7G4</accession>
<evidence type="ECO:0000313" key="3">
    <source>
        <dbReference type="Proteomes" id="UP000554482"/>
    </source>
</evidence>
<dbReference type="InterPro" id="IPR012337">
    <property type="entry name" value="RNaseH-like_sf"/>
</dbReference>
<dbReference type="InterPro" id="IPR044730">
    <property type="entry name" value="RNase_H-like_dom_plant"/>
</dbReference>
<dbReference type="Gene3D" id="3.30.420.10">
    <property type="entry name" value="Ribonuclease H-like superfamily/Ribonuclease H"/>
    <property type="match status" value="1"/>
</dbReference>
<reference evidence="2 3" key="1">
    <citation type="submission" date="2020-06" db="EMBL/GenBank/DDBJ databases">
        <title>Transcriptomic and genomic resources for Thalictrum thalictroides and T. hernandezii: Facilitating candidate gene discovery in an emerging model plant lineage.</title>
        <authorList>
            <person name="Arias T."/>
            <person name="Riano-Pachon D.M."/>
            <person name="Di Stilio V.S."/>
        </authorList>
    </citation>
    <scope>NUCLEOTIDE SEQUENCE [LARGE SCALE GENOMIC DNA]</scope>
    <source>
        <strain evidence="3">cv. WT478/WT964</strain>
        <tissue evidence="2">Leaves</tissue>
    </source>
</reference>
<gene>
    <name evidence="2" type="ORF">FRX31_017232</name>
</gene>
<dbReference type="InterPro" id="IPR026960">
    <property type="entry name" value="RVT-Znf"/>
</dbReference>
<dbReference type="CDD" id="cd06222">
    <property type="entry name" value="RNase_H_like"/>
    <property type="match status" value="1"/>
</dbReference>